<dbReference type="AlphaFoldDB" id="A0A8B9LGF7"/>
<evidence type="ECO:0000313" key="3">
    <source>
        <dbReference type="Ensembl" id="ENSAMXP00005050832.1"/>
    </source>
</evidence>
<evidence type="ECO:0000313" key="4">
    <source>
        <dbReference type="Proteomes" id="UP000694621"/>
    </source>
</evidence>
<evidence type="ECO:0000256" key="2">
    <source>
        <dbReference type="SAM" id="SignalP"/>
    </source>
</evidence>
<dbReference type="Proteomes" id="UP000694621">
    <property type="component" value="Unplaced"/>
</dbReference>
<feature type="compositionally biased region" description="Polar residues" evidence="1">
    <location>
        <begin position="146"/>
        <end position="160"/>
    </location>
</feature>
<proteinExistence type="predicted"/>
<accession>A0A8B9LGF7</accession>
<reference evidence="3" key="1">
    <citation type="submission" date="2025-08" db="UniProtKB">
        <authorList>
            <consortium name="Ensembl"/>
        </authorList>
    </citation>
    <scope>IDENTIFICATION</scope>
</reference>
<name>A0A8B9LGF7_ASTMX</name>
<evidence type="ECO:0008006" key="5">
    <source>
        <dbReference type="Google" id="ProtNLM"/>
    </source>
</evidence>
<dbReference type="Ensembl" id="ENSAMXT00005055076.1">
    <property type="protein sequence ID" value="ENSAMXP00005050832.1"/>
    <property type="gene ID" value="ENSAMXG00005023032.1"/>
</dbReference>
<feature type="signal peptide" evidence="2">
    <location>
        <begin position="1"/>
        <end position="20"/>
    </location>
</feature>
<organism evidence="3 4">
    <name type="scientific">Astyanax mexicanus</name>
    <name type="common">Blind cave fish</name>
    <name type="synonym">Astyanax fasciatus mexicanus</name>
    <dbReference type="NCBI Taxonomy" id="7994"/>
    <lineage>
        <taxon>Eukaryota</taxon>
        <taxon>Metazoa</taxon>
        <taxon>Chordata</taxon>
        <taxon>Craniata</taxon>
        <taxon>Vertebrata</taxon>
        <taxon>Euteleostomi</taxon>
        <taxon>Actinopterygii</taxon>
        <taxon>Neopterygii</taxon>
        <taxon>Teleostei</taxon>
        <taxon>Ostariophysi</taxon>
        <taxon>Characiformes</taxon>
        <taxon>Characoidei</taxon>
        <taxon>Acestrorhamphidae</taxon>
        <taxon>Acestrorhamphinae</taxon>
        <taxon>Astyanax</taxon>
    </lineage>
</organism>
<feature type="region of interest" description="Disordered" evidence="1">
    <location>
        <begin position="36"/>
        <end position="78"/>
    </location>
</feature>
<feature type="compositionally biased region" description="Polar residues" evidence="1">
    <location>
        <begin position="36"/>
        <end position="45"/>
    </location>
</feature>
<dbReference type="OrthoDB" id="8923778at2759"/>
<protein>
    <recommendedName>
        <fullName evidence="5">Secreted protein</fullName>
    </recommendedName>
</protein>
<feature type="region of interest" description="Disordered" evidence="1">
    <location>
        <begin position="112"/>
        <end position="163"/>
    </location>
</feature>
<sequence length="197" mass="21513">MSFNFYFFYFFHCLISDLLGWRPRLSTVGSSVLTTAAPPDSSTVPDISVSERLRPSSSAAPQTIRARPVASRSRGSMKPPLRSCRILLWLRMQPMSCTAELSSCFSRTASASRQSVEPTASRHRAEGPVTEPAEDSTKTPARPRPRTSTQGSPNHHSSTGSSASRRQCCRVAARCALGSCSNSDISHCFTLRKKSKS</sequence>
<keyword evidence="2" id="KW-0732">Signal</keyword>
<feature type="chain" id="PRO_5034683783" description="Secreted protein" evidence="2">
    <location>
        <begin position="21"/>
        <end position="197"/>
    </location>
</feature>
<evidence type="ECO:0000256" key="1">
    <source>
        <dbReference type="SAM" id="MobiDB-lite"/>
    </source>
</evidence>